<feature type="domain" description="Large ribosomal subunit protein bL25 beta" evidence="7">
    <location>
        <begin position="41"/>
        <end position="121"/>
    </location>
</feature>
<dbReference type="InterPro" id="IPR037121">
    <property type="entry name" value="Ribosomal_bL25_C"/>
</dbReference>
<dbReference type="EMBL" id="BLAX01000001">
    <property type="protein sequence ID" value="GET33574.1"/>
    <property type="molecule type" value="Genomic_DNA"/>
</dbReference>
<evidence type="ECO:0000256" key="5">
    <source>
        <dbReference type="ARBA" id="ARBA00035479"/>
    </source>
</evidence>
<keyword evidence="4" id="KW-0687">Ribonucleoprotein</keyword>
<sequence length="136" mass="14696">MINIEIGGKKYQASMQDIQFHPVTDKVQHIDFLRITDDKPVKIDIPVKLTGFAKGIQKGGRLKTNLRVLRVKGLAKNLPDTIDIDVTELELGESIRVGDVKAEGLEILNTKSVPVASVVITRAARAALTAAAKGGN</sequence>
<dbReference type="Proteomes" id="UP000391834">
    <property type="component" value="Unassembled WGS sequence"/>
</dbReference>
<dbReference type="GO" id="GO:0022625">
    <property type="term" value="C:cytosolic large ribosomal subunit"/>
    <property type="evidence" value="ECO:0007669"/>
    <property type="project" value="TreeGrafter"/>
</dbReference>
<name>A0A5M4B0J3_9BACT</name>
<dbReference type="GO" id="GO:0006412">
    <property type="term" value="P:translation"/>
    <property type="evidence" value="ECO:0007669"/>
    <property type="project" value="InterPro"/>
</dbReference>
<evidence type="ECO:0000256" key="2">
    <source>
        <dbReference type="ARBA" id="ARBA00022884"/>
    </source>
</evidence>
<proteinExistence type="predicted"/>
<gene>
    <name evidence="8" type="ORF">PbJCM13498_24370</name>
</gene>
<dbReference type="Gene3D" id="2.40.240.10">
    <property type="entry name" value="Ribosomal Protein L25, Chain P"/>
    <property type="match status" value="1"/>
</dbReference>
<accession>A0A5M4B0J3</accession>
<dbReference type="InterPro" id="IPR020057">
    <property type="entry name" value="Ribosomal_bL25_b-dom"/>
</dbReference>
<dbReference type="Pfam" id="PF14693">
    <property type="entry name" value="Ribosomal_TL5_C"/>
    <property type="match status" value="1"/>
</dbReference>
<keyword evidence="1" id="KW-0699">rRNA-binding</keyword>
<dbReference type="AlphaFoldDB" id="A0A5M4B0J3"/>
<dbReference type="InterPro" id="IPR001021">
    <property type="entry name" value="Ribosomal_bL25_long"/>
</dbReference>
<evidence type="ECO:0000256" key="4">
    <source>
        <dbReference type="ARBA" id="ARBA00023274"/>
    </source>
</evidence>
<dbReference type="InterPro" id="IPR029751">
    <property type="entry name" value="Ribosomal_L25_dom"/>
</dbReference>
<evidence type="ECO:0000259" key="7">
    <source>
        <dbReference type="Pfam" id="PF14693"/>
    </source>
</evidence>
<dbReference type="InterPro" id="IPR020056">
    <property type="entry name" value="Rbsml_bL25/Gln-tRNA_synth_N"/>
</dbReference>
<dbReference type="PANTHER" id="PTHR33284:SF1">
    <property type="entry name" value="RIBOSOMAL PROTEIN L25_GLN-TRNA SYNTHETASE, ANTI-CODON-BINDING DOMAIN-CONTAINING PROTEIN"/>
    <property type="match status" value="1"/>
</dbReference>
<keyword evidence="2" id="KW-0694">RNA-binding</keyword>
<comment type="caution">
    <text evidence="8">The sequence shown here is derived from an EMBL/GenBank/DDBJ whole genome shotgun (WGS) entry which is preliminary data.</text>
</comment>
<feature type="domain" description="Large ribosomal subunit protein bL25 L25" evidence="6">
    <location>
        <begin position="2"/>
        <end position="32"/>
    </location>
</feature>
<dbReference type="Gene3D" id="2.170.120.20">
    <property type="entry name" value="Ribosomal protein L25, beta domain"/>
    <property type="match status" value="1"/>
</dbReference>
<keyword evidence="3" id="KW-0689">Ribosomal protein</keyword>
<evidence type="ECO:0000313" key="9">
    <source>
        <dbReference type="Proteomes" id="UP000391834"/>
    </source>
</evidence>
<evidence type="ECO:0000313" key="8">
    <source>
        <dbReference type="EMBL" id="GET33574.1"/>
    </source>
</evidence>
<organism evidence="8 9">
    <name type="scientific">Prolixibacter bellariivorans</name>
    <dbReference type="NCBI Taxonomy" id="314319"/>
    <lineage>
        <taxon>Bacteria</taxon>
        <taxon>Pseudomonadati</taxon>
        <taxon>Bacteroidota</taxon>
        <taxon>Bacteroidia</taxon>
        <taxon>Marinilabiliales</taxon>
        <taxon>Prolixibacteraceae</taxon>
        <taxon>Prolixibacter</taxon>
    </lineage>
</organism>
<dbReference type="SUPFAM" id="SSF50715">
    <property type="entry name" value="Ribosomal protein L25-like"/>
    <property type="match status" value="1"/>
</dbReference>
<dbReference type="InterPro" id="IPR011035">
    <property type="entry name" value="Ribosomal_bL25/Gln-tRNA_synth"/>
</dbReference>
<dbReference type="CDD" id="cd00495">
    <property type="entry name" value="Ribosomal_L25_TL5_CTC"/>
    <property type="match status" value="1"/>
</dbReference>
<evidence type="ECO:0000256" key="1">
    <source>
        <dbReference type="ARBA" id="ARBA00022730"/>
    </source>
</evidence>
<dbReference type="InterPro" id="IPR020930">
    <property type="entry name" value="Ribosomal_uL5_bac-type"/>
</dbReference>
<evidence type="ECO:0000259" key="6">
    <source>
        <dbReference type="Pfam" id="PF01386"/>
    </source>
</evidence>
<reference evidence="8 9" key="1">
    <citation type="submission" date="2019-10" db="EMBL/GenBank/DDBJ databases">
        <title>Prolixibacter strains distinguished by the presence of nitrate reductase genes were adept at nitrate-dependent anaerobic corrosion of metallic iron and carbon steel.</title>
        <authorList>
            <person name="Iino T."/>
            <person name="Shono N."/>
            <person name="Ito K."/>
            <person name="Nakamura R."/>
            <person name="Sueoka K."/>
            <person name="Harayama S."/>
            <person name="Ohkuma M."/>
        </authorList>
    </citation>
    <scope>NUCLEOTIDE SEQUENCE [LARGE SCALE GENOMIC DNA]</scope>
    <source>
        <strain evidence="8 9">JCM 13498</strain>
    </source>
</reference>
<dbReference type="NCBIfam" id="TIGR00731">
    <property type="entry name" value="bL25_bact_ctc"/>
    <property type="match status" value="1"/>
</dbReference>
<keyword evidence="9" id="KW-1185">Reference proteome</keyword>
<evidence type="ECO:0000256" key="3">
    <source>
        <dbReference type="ARBA" id="ARBA00022980"/>
    </source>
</evidence>
<dbReference type="GO" id="GO:0008097">
    <property type="term" value="F:5S rRNA binding"/>
    <property type="evidence" value="ECO:0007669"/>
    <property type="project" value="InterPro"/>
</dbReference>
<dbReference type="PANTHER" id="PTHR33284">
    <property type="entry name" value="RIBOSOMAL PROTEIN L25/GLN-TRNA SYNTHETASE, ANTI-CODON-BINDING DOMAIN-CONTAINING PROTEIN"/>
    <property type="match status" value="1"/>
</dbReference>
<dbReference type="GO" id="GO:0003735">
    <property type="term" value="F:structural constituent of ribosome"/>
    <property type="evidence" value="ECO:0007669"/>
    <property type="project" value="InterPro"/>
</dbReference>
<dbReference type="Pfam" id="PF01386">
    <property type="entry name" value="Ribosomal_L25p"/>
    <property type="match status" value="1"/>
</dbReference>
<protein>
    <recommendedName>
        <fullName evidence="5">50S ribosomal protein L25</fullName>
    </recommendedName>
</protein>